<sequence length="102" mass="12118">MVMVMVRRLLLTSCNYTNYDAWFQKTIHYTSNIDYKEDVIRAIQCYYAISDGRSISIIFSCLMLCYGYRLIIKSDAEHKRTNKTSKFHVKKQVFRNPSYATH</sequence>
<organism evidence="1 2">
    <name type="scientific">Trichinella zimbabwensis</name>
    <dbReference type="NCBI Taxonomy" id="268475"/>
    <lineage>
        <taxon>Eukaryota</taxon>
        <taxon>Metazoa</taxon>
        <taxon>Ecdysozoa</taxon>
        <taxon>Nematoda</taxon>
        <taxon>Enoplea</taxon>
        <taxon>Dorylaimia</taxon>
        <taxon>Trichinellida</taxon>
        <taxon>Trichinellidae</taxon>
        <taxon>Trichinella</taxon>
    </lineage>
</organism>
<proteinExistence type="predicted"/>
<dbReference type="OrthoDB" id="5940138at2759"/>
<evidence type="ECO:0000313" key="1">
    <source>
        <dbReference type="EMBL" id="KRZ15118.1"/>
    </source>
</evidence>
<dbReference type="EMBL" id="JYDP01000019">
    <property type="protein sequence ID" value="KRZ15118.1"/>
    <property type="molecule type" value="Genomic_DNA"/>
</dbReference>
<comment type="caution">
    <text evidence="1">The sequence shown here is derived from an EMBL/GenBank/DDBJ whole genome shotgun (WGS) entry which is preliminary data.</text>
</comment>
<protein>
    <submittedName>
        <fullName evidence="1">Uncharacterized protein</fullName>
    </submittedName>
</protein>
<dbReference type="AlphaFoldDB" id="A0A0V1HWR7"/>
<accession>A0A0V1HWR7</accession>
<gene>
    <name evidence="1" type="ORF">T11_13130</name>
</gene>
<dbReference type="Proteomes" id="UP000055024">
    <property type="component" value="Unassembled WGS sequence"/>
</dbReference>
<evidence type="ECO:0000313" key="2">
    <source>
        <dbReference type="Proteomes" id="UP000055024"/>
    </source>
</evidence>
<reference evidence="1 2" key="1">
    <citation type="submission" date="2015-01" db="EMBL/GenBank/DDBJ databases">
        <title>Evolution of Trichinella species and genotypes.</title>
        <authorList>
            <person name="Korhonen P.K."/>
            <person name="Edoardo P."/>
            <person name="Giuseppe L.R."/>
            <person name="Gasser R.B."/>
        </authorList>
    </citation>
    <scope>NUCLEOTIDE SEQUENCE [LARGE SCALE GENOMIC DNA]</scope>
    <source>
        <strain evidence="1">ISS1029</strain>
    </source>
</reference>
<name>A0A0V1HWR7_9BILA</name>
<keyword evidence="2" id="KW-1185">Reference proteome</keyword>